<gene>
    <name evidence="8 11" type="primary">pal</name>
    <name evidence="11" type="ORF">ET418_12195</name>
</gene>
<keyword evidence="4 8" id="KW-0564">Palmitate</keyword>
<keyword evidence="6 8" id="KW-0449">Lipoprotein</keyword>
<feature type="signal peptide" evidence="9">
    <location>
        <begin position="1"/>
        <end position="25"/>
    </location>
</feature>
<dbReference type="InterPro" id="IPR039001">
    <property type="entry name" value="Pal"/>
</dbReference>
<evidence type="ECO:0000256" key="1">
    <source>
        <dbReference type="ARBA" id="ARBA00022618"/>
    </source>
</evidence>
<dbReference type="NCBIfam" id="TIGR02802">
    <property type="entry name" value="Pal_lipo"/>
    <property type="match status" value="1"/>
</dbReference>
<dbReference type="GO" id="GO:0009279">
    <property type="term" value="C:cell outer membrane"/>
    <property type="evidence" value="ECO:0007669"/>
    <property type="project" value="UniProtKB-SubCell"/>
</dbReference>
<dbReference type="GO" id="GO:0051301">
    <property type="term" value="P:cell division"/>
    <property type="evidence" value="ECO:0007669"/>
    <property type="project" value="UniProtKB-KW"/>
</dbReference>
<evidence type="ECO:0000256" key="6">
    <source>
        <dbReference type="ARBA" id="ARBA00023288"/>
    </source>
</evidence>
<dbReference type="PROSITE" id="PS51257">
    <property type="entry name" value="PROKAR_LIPOPROTEIN"/>
    <property type="match status" value="1"/>
</dbReference>
<evidence type="ECO:0000256" key="2">
    <source>
        <dbReference type="ARBA" id="ARBA00022729"/>
    </source>
</evidence>
<protein>
    <recommendedName>
        <fullName evidence="8">Peptidoglycan-associated lipoprotein</fullName>
        <shortName evidence="8">PAL</shortName>
    </recommendedName>
</protein>
<keyword evidence="1" id="KW-0132">Cell division</keyword>
<evidence type="ECO:0000256" key="9">
    <source>
        <dbReference type="SAM" id="SignalP"/>
    </source>
</evidence>
<dbReference type="PANTHER" id="PTHR30329:SF21">
    <property type="entry name" value="LIPOPROTEIN YIAD-RELATED"/>
    <property type="match status" value="1"/>
</dbReference>
<dbReference type="InterPro" id="IPR014169">
    <property type="entry name" value="Pal_lipo_C"/>
</dbReference>
<organism evidence="11 12">
    <name type="scientific">Oryzomonas rubra</name>
    <dbReference type="NCBI Taxonomy" id="2509454"/>
    <lineage>
        <taxon>Bacteria</taxon>
        <taxon>Pseudomonadati</taxon>
        <taxon>Thermodesulfobacteriota</taxon>
        <taxon>Desulfuromonadia</taxon>
        <taxon>Geobacterales</taxon>
        <taxon>Geobacteraceae</taxon>
        <taxon>Oryzomonas</taxon>
    </lineage>
</organism>
<dbReference type="PRINTS" id="PR01021">
    <property type="entry name" value="OMPADOMAIN"/>
</dbReference>
<dbReference type="PANTHER" id="PTHR30329">
    <property type="entry name" value="STATOR ELEMENT OF FLAGELLAR MOTOR COMPLEX"/>
    <property type="match status" value="1"/>
</dbReference>
<dbReference type="PROSITE" id="PS51123">
    <property type="entry name" value="OMPA_2"/>
    <property type="match status" value="1"/>
</dbReference>
<dbReference type="AlphaFoldDB" id="A0A5A9XDI2"/>
<dbReference type="InterPro" id="IPR006665">
    <property type="entry name" value="OmpA-like"/>
</dbReference>
<evidence type="ECO:0000256" key="7">
    <source>
        <dbReference type="ARBA" id="ARBA00023306"/>
    </source>
</evidence>
<comment type="similarity">
    <text evidence="8">Belongs to the Pal lipoprotein family.</text>
</comment>
<keyword evidence="7" id="KW-0131">Cell cycle</keyword>
<evidence type="ECO:0000313" key="11">
    <source>
        <dbReference type="EMBL" id="KAA0890418.1"/>
    </source>
</evidence>
<keyword evidence="3 8" id="KW-0472">Membrane</keyword>
<reference evidence="11 12" key="1">
    <citation type="submission" date="2019-04" db="EMBL/GenBank/DDBJ databases">
        <title>Geobacter ruber sp. nov., ferric-reducing bacteria isolated from paddy soil.</title>
        <authorList>
            <person name="Xu Z."/>
            <person name="Masuda Y."/>
            <person name="Itoh H."/>
            <person name="Senoo K."/>
        </authorList>
    </citation>
    <scope>NUCLEOTIDE SEQUENCE [LARGE SCALE GENOMIC DNA]</scope>
    <source>
        <strain evidence="11 12">Red88</strain>
    </source>
</reference>
<dbReference type="SUPFAM" id="SSF103088">
    <property type="entry name" value="OmpA-like"/>
    <property type="match status" value="1"/>
</dbReference>
<evidence type="ECO:0000313" key="12">
    <source>
        <dbReference type="Proteomes" id="UP000324298"/>
    </source>
</evidence>
<dbReference type="CDD" id="cd07185">
    <property type="entry name" value="OmpA_C-like"/>
    <property type="match status" value="1"/>
</dbReference>
<keyword evidence="5 8" id="KW-0998">Cell outer membrane</keyword>
<evidence type="ECO:0000256" key="5">
    <source>
        <dbReference type="ARBA" id="ARBA00023237"/>
    </source>
</evidence>
<name>A0A5A9XDI2_9BACT</name>
<keyword evidence="12" id="KW-1185">Reference proteome</keyword>
<feature type="domain" description="OmpA-like" evidence="10">
    <location>
        <begin position="78"/>
        <end position="194"/>
    </location>
</feature>
<keyword evidence="2 8" id="KW-0732">Signal</keyword>
<dbReference type="InterPro" id="IPR006664">
    <property type="entry name" value="OMP_bac"/>
</dbReference>
<feature type="chain" id="PRO_5022696439" description="Peptidoglycan-associated lipoprotein" evidence="9">
    <location>
        <begin position="26"/>
        <end position="194"/>
    </location>
</feature>
<dbReference type="RefSeq" id="WP_149307891.1">
    <property type="nucleotide sequence ID" value="NZ_SRSD01000007.1"/>
</dbReference>
<evidence type="ECO:0000256" key="4">
    <source>
        <dbReference type="ARBA" id="ARBA00023139"/>
    </source>
</evidence>
<evidence type="ECO:0000259" key="10">
    <source>
        <dbReference type="PROSITE" id="PS51123"/>
    </source>
</evidence>
<dbReference type="OrthoDB" id="9809164at2"/>
<sequence>MKNSMKFCVAMLVCGLLLVGGCANQEVVKKDEGIAAAPVVKTVGPQKNDAVTPVAGKEQAAVPAKQAAVAPQAQSTSSASQLQSALDRIYFDFDSSQLSDAARATLAKNAAALVKAPEAKVRIEGNCDEHGSAEYNLALGERRAQAAKKYLTTLGVSDGRLATISYGKERPADQGHDEAAWKKNRRDELVVVTP</sequence>
<proteinExistence type="inferred from homology"/>
<dbReference type="EMBL" id="SRSD01000007">
    <property type="protein sequence ID" value="KAA0890418.1"/>
    <property type="molecule type" value="Genomic_DNA"/>
</dbReference>
<dbReference type="InterPro" id="IPR050330">
    <property type="entry name" value="Bact_OuterMem_StrucFunc"/>
</dbReference>
<dbReference type="Gene3D" id="3.30.1330.60">
    <property type="entry name" value="OmpA-like domain"/>
    <property type="match status" value="1"/>
</dbReference>
<dbReference type="Proteomes" id="UP000324298">
    <property type="component" value="Unassembled WGS sequence"/>
</dbReference>
<dbReference type="Pfam" id="PF00691">
    <property type="entry name" value="OmpA"/>
    <property type="match status" value="1"/>
</dbReference>
<accession>A0A5A9XDI2</accession>
<evidence type="ECO:0000256" key="8">
    <source>
        <dbReference type="HAMAP-Rule" id="MF_02204"/>
    </source>
</evidence>
<evidence type="ECO:0000256" key="3">
    <source>
        <dbReference type="ARBA" id="ARBA00023136"/>
    </source>
</evidence>
<comment type="subcellular location">
    <subcellularLocation>
        <location evidence="8">Cell outer membrane</location>
        <topology evidence="8">Lipid-anchor</topology>
    </subcellularLocation>
</comment>
<dbReference type="HAMAP" id="MF_02204">
    <property type="entry name" value="Pal"/>
    <property type="match status" value="1"/>
</dbReference>
<dbReference type="InterPro" id="IPR036737">
    <property type="entry name" value="OmpA-like_sf"/>
</dbReference>
<comment type="caution">
    <text evidence="11">The sequence shown here is derived from an EMBL/GenBank/DDBJ whole genome shotgun (WGS) entry which is preliminary data.</text>
</comment>